<gene>
    <name evidence="2" type="ORF">RDI58_014521</name>
</gene>
<proteinExistence type="predicted"/>
<dbReference type="EMBL" id="JBANQN010000006">
    <property type="protein sequence ID" value="KAK6785996.1"/>
    <property type="molecule type" value="Genomic_DNA"/>
</dbReference>
<keyword evidence="3" id="KW-1185">Reference proteome</keyword>
<dbReference type="AlphaFoldDB" id="A0AAN8YBY5"/>
<keyword evidence="1" id="KW-0812">Transmembrane</keyword>
<reference evidence="2 3" key="1">
    <citation type="submission" date="2024-02" db="EMBL/GenBank/DDBJ databases">
        <title>de novo genome assembly of Solanum bulbocastanum strain 11H21.</title>
        <authorList>
            <person name="Hosaka A.J."/>
        </authorList>
    </citation>
    <scope>NUCLEOTIDE SEQUENCE [LARGE SCALE GENOMIC DNA]</scope>
    <source>
        <tissue evidence="2">Young leaves</tissue>
    </source>
</reference>
<evidence type="ECO:0000313" key="2">
    <source>
        <dbReference type="EMBL" id="KAK6785996.1"/>
    </source>
</evidence>
<keyword evidence="1" id="KW-1133">Transmembrane helix</keyword>
<accession>A0AAN8YBY5</accession>
<name>A0AAN8YBY5_SOLBU</name>
<evidence type="ECO:0000256" key="1">
    <source>
        <dbReference type="SAM" id="Phobius"/>
    </source>
</evidence>
<comment type="caution">
    <text evidence="2">The sequence shown here is derived from an EMBL/GenBank/DDBJ whole genome shotgun (WGS) entry which is preliminary data.</text>
</comment>
<organism evidence="2 3">
    <name type="scientific">Solanum bulbocastanum</name>
    <name type="common">Wild potato</name>
    <dbReference type="NCBI Taxonomy" id="147425"/>
    <lineage>
        <taxon>Eukaryota</taxon>
        <taxon>Viridiplantae</taxon>
        <taxon>Streptophyta</taxon>
        <taxon>Embryophyta</taxon>
        <taxon>Tracheophyta</taxon>
        <taxon>Spermatophyta</taxon>
        <taxon>Magnoliopsida</taxon>
        <taxon>eudicotyledons</taxon>
        <taxon>Gunneridae</taxon>
        <taxon>Pentapetalae</taxon>
        <taxon>asterids</taxon>
        <taxon>lamiids</taxon>
        <taxon>Solanales</taxon>
        <taxon>Solanaceae</taxon>
        <taxon>Solanoideae</taxon>
        <taxon>Solaneae</taxon>
        <taxon>Solanum</taxon>
    </lineage>
</organism>
<evidence type="ECO:0008006" key="4">
    <source>
        <dbReference type="Google" id="ProtNLM"/>
    </source>
</evidence>
<evidence type="ECO:0000313" key="3">
    <source>
        <dbReference type="Proteomes" id="UP001371456"/>
    </source>
</evidence>
<keyword evidence="1" id="KW-0472">Membrane</keyword>
<dbReference type="Proteomes" id="UP001371456">
    <property type="component" value="Unassembled WGS sequence"/>
</dbReference>
<sequence length="217" mass="24504">MSKQFLLHNVLESKKYWGEVKWNGIPFISSNSASAITVRSFPSCHYNNQSIGVVNSSNLDDAVTLFHQMVRMKPLPSVIDYDKYETLLYFIALCITLLIVHSVLPIYLKNGIPFNVVIDAVELFKKLVREDSCEPDDLTVMNGLSKRGHTQKTLGLLRLVNRLQLSNRKTFAGMKPLPSLVDFSKLFNNMISMKHYSTVVSLFCEMQILGIPIDGSS</sequence>
<feature type="transmembrane region" description="Helical" evidence="1">
    <location>
        <begin position="87"/>
        <end position="108"/>
    </location>
</feature>
<protein>
    <recommendedName>
        <fullName evidence="4">Pentatricopeptide repeat-containing protein</fullName>
    </recommendedName>
</protein>